<keyword evidence="12" id="KW-1185">Reference proteome</keyword>
<dbReference type="SUPFAM" id="SSF52943">
    <property type="entry name" value="ATP synthase (F1-ATPase), gamma subunit"/>
    <property type="match status" value="1"/>
</dbReference>
<evidence type="ECO:0000313" key="12">
    <source>
        <dbReference type="Proteomes" id="UP000032740"/>
    </source>
</evidence>
<dbReference type="HAMAP" id="MF_00815">
    <property type="entry name" value="ATP_synth_gamma_bact"/>
    <property type="match status" value="1"/>
</dbReference>
<proteinExistence type="inferred from homology"/>
<keyword evidence="9 10" id="KW-0066">ATP synthesis</keyword>
<gene>
    <name evidence="10 11" type="primary">atpG</name>
    <name evidence="11" type="ORF">BN85412340</name>
</gene>
<comment type="function">
    <text evidence="1 10">Produces ATP from ADP in the presence of a proton gradient across the membrane. The gamma chain is believed to be important in regulating ATPase activity and the flow of protons through the CF(0) complex.</text>
</comment>
<keyword evidence="4 10" id="KW-0813">Transport</keyword>
<dbReference type="CDD" id="cd12151">
    <property type="entry name" value="F1-ATPase_gamma"/>
    <property type="match status" value="1"/>
</dbReference>
<evidence type="ECO:0000256" key="10">
    <source>
        <dbReference type="HAMAP-Rule" id="MF_00815"/>
    </source>
</evidence>
<dbReference type="Pfam" id="PF00231">
    <property type="entry name" value="ATP-synt"/>
    <property type="match status" value="1"/>
</dbReference>
<evidence type="ECO:0000256" key="7">
    <source>
        <dbReference type="ARBA" id="ARBA00023136"/>
    </source>
</evidence>
<dbReference type="Gene3D" id="1.10.287.80">
    <property type="entry name" value="ATP synthase, gamma subunit, helix hairpin domain"/>
    <property type="match status" value="1"/>
</dbReference>
<dbReference type="PRINTS" id="PR00126">
    <property type="entry name" value="ATPASEGAMMA"/>
</dbReference>
<name>U4KS84_ALTPJ</name>
<dbReference type="GO" id="GO:0042777">
    <property type="term" value="P:proton motive force-driven plasma membrane ATP synthesis"/>
    <property type="evidence" value="ECO:0007669"/>
    <property type="project" value="UniProtKB-UniRule"/>
</dbReference>
<evidence type="ECO:0000256" key="8">
    <source>
        <dbReference type="ARBA" id="ARBA00023196"/>
    </source>
</evidence>
<keyword evidence="5 10" id="KW-0375">Hydrogen ion transport</keyword>
<comment type="similarity">
    <text evidence="3 10">Belongs to the ATPase gamma chain family.</text>
</comment>
<evidence type="ECO:0000256" key="2">
    <source>
        <dbReference type="ARBA" id="ARBA00004170"/>
    </source>
</evidence>
<evidence type="ECO:0000256" key="5">
    <source>
        <dbReference type="ARBA" id="ARBA00022781"/>
    </source>
</evidence>
<dbReference type="HOGENOM" id="CLU_050669_0_1_14"/>
<evidence type="ECO:0000313" key="11">
    <source>
        <dbReference type="EMBL" id="CCV64811.1"/>
    </source>
</evidence>
<dbReference type="GO" id="GO:0005886">
    <property type="term" value="C:plasma membrane"/>
    <property type="evidence" value="ECO:0007669"/>
    <property type="project" value="UniProtKB-SubCell"/>
</dbReference>
<dbReference type="NCBIfam" id="TIGR01146">
    <property type="entry name" value="ATPsyn_F1gamma"/>
    <property type="match status" value="1"/>
</dbReference>
<dbReference type="EMBL" id="FO681347">
    <property type="protein sequence ID" value="CCV64811.1"/>
    <property type="molecule type" value="Genomic_DNA"/>
</dbReference>
<dbReference type="PANTHER" id="PTHR11693">
    <property type="entry name" value="ATP SYNTHASE GAMMA CHAIN"/>
    <property type="match status" value="1"/>
</dbReference>
<keyword evidence="10" id="KW-1003">Cell membrane</keyword>
<comment type="subunit">
    <text evidence="10">F-type ATPases have 2 components, CF(1) - the catalytic core - and CF(0) - the membrane proton channel. CF(1) has five subunits: alpha(3), beta(3), gamma(1), delta(1), epsilon(1). CF(0) has three main subunits: a, b and c.</text>
</comment>
<keyword evidence="8 10" id="KW-0139">CF(1)</keyword>
<organism evidence="11 12">
    <name type="scientific">Alteracholeplasma palmae (strain ATCC 49389 / J233)</name>
    <name type="common">Acholeplasma palmae</name>
    <dbReference type="NCBI Taxonomy" id="1318466"/>
    <lineage>
        <taxon>Bacteria</taxon>
        <taxon>Bacillati</taxon>
        <taxon>Mycoplasmatota</taxon>
        <taxon>Mollicutes</taxon>
        <taxon>Acholeplasmatales</taxon>
        <taxon>Acholeplasmataceae</taxon>
        <taxon>Acholeplasma</taxon>
    </lineage>
</organism>
<dbReference type="STRING" id="1318466.BN85412340"/>
<reference evidence="11 12" key="1">
    <citation type="journal article" date="2013" name="J. Mol. Microbiol. Biotechnol.">
        <title>Analysis of the Complete Genomes of Acholeplasma brassicae , A. palmae and A. laidlawii and Their Comparison to the Obligate Parasites from ' Candidatus Phytoplasma'.</title>
        <authorList>
            <person name="Kube M."/>
            <person name="Siewert C."/>
            <person name="Migdoll A.M."/>
            <person name="Duduk B."/>
            <person name="Holz S."/>
            <person name="Rabus R."/>
            <person name="Seemuller E."/>
            <person name="Mitrovic J."/>
            <person name="Muller I."/>
            <person name="Buttner C."/>
            <person name="Reinhardt R."/>
        </authorList>
    </citation>
    <scope>NUCLEOTIDE SEQUENCE [LARGE SCALE GENOMIC DNA]</scope>
    <source>
        <strain evidence="11 12">J233</strain>
    </source>
</reference>
<evidence type="ECO:0000256" key="4">
    <source>
        <dbReference type="ARBA" id="ARBA00022448"/>
    </source>
</evidence>
<dbReference type="Gene3D" id="3.40.1380.10">
    <property type="match status" value="1"/>
</dbReference>
<dbReference type="Proteomes" id="UP000032740">
    <property type="component" value="Chromosome"/>
</dbReference>
<keyword evidence="7 10" id="KW-0472">Membrane</keyword>
<dbReference type="GO" id="GO:0046933">
    <property type="term" value="F:proton-transporting ATP synthase activity, rotational mechanism"/>
    <property type="evidence" value="ECO:0007669"/>
    <property type="project" value="UniProtKB-UniRule"/>
</dbReference>
<dbReference type="GO" id="GO:0005524">
    <property type="term" value="F:ATP binding"/>
    <property type="evidence" value="ECO:0007669"/>
    <property type="project" value="UniProtKB-UniRule"/>
</dbReference>
<sequence>MASLKDIESRIKAISKTSSITQAMHNIAASKLKKTNELLDSYYQFMKELNIVLFDVAARQSNHRFVKKDTKMTPNKLYIVITGDRGLAGSYHQQVFKYLEEIQSADTNPLNLLVIGKKGFYHAQKRKYNLLNTQYISSRDDLETVSYNRYVEIIKEEFLKGNIDEVYLVYNHYINSASFKVKKEILLPIPVSQTAVEKRKNIDFEYDNNPKEVLENLIAIYIQSRVFGVMVDGKLSELSSRMVSMKNATDNAKQVIKELQMVYHRARQQKITTELIDIVNGSLL</sequence>
<keyword evidence="6 10" id="KW-0406">Ion transport</keyword>
<dbReference type="KEGG" id="apal:BN85412340"/>
<dbReference type="OrthoDB" id="9812769at2"/>
<dbReference type="GO" id="GO:0045259">
    <property type="term" value="C:proton-transporting ATP synthase complex"/>
    <property type="evidence" value="ECO:0007669"/>
    <property type="project" value="UniProtKB-KW"/>
</dbReference>
<dbReference type="PANTHER" id="PTHR11693:SF22">
    <property type="entry name" value="ATP SYNTHASE SUBUNIT GAMMA, MITOCHONDRIAL"/>
    <property type="match status" value="1"/>
</dbReference>
<comment type="subcellular location">
    <subcellularLocation>
        <location evidence="10">Cell membrane</location>
        <topology evidence="10">Peripheral membrane protein</topology>
    </subcellularLocation>
    <subcellularLocation>
        <location evidence="2">Membrane</location>
        <topology evidence="2">Peripheral membrane protein</topology>
    </subcellularLocation>
</comment>
<dbReference type="InterPro" id="IPR000131">
    <property type="entry name" value="ATP_synth_F1_gsu"/>
</dbReference>
<evidence type="ECO:0000256" key="1">
    <source>
        <dbReference type="ARBA" id="ARBA00003456"/>
    </source>
</evidence>
<evidence type="ECO:0000256" key="9">
    <source>
        <dbReference type="ARBA" id="ARBA00023310"/>
    </source>
</evidence>
<accession>U4KS84</accession>
<evidence type="ECO:0000256" key="6">
    <source>
        <dbReference type="ARBA" id="ARBA00023065"/>
    </source>
</evidence>
<dbReference type="AlphaFoldDB" id="U4KS84"/>
<protein>
    <recommendedName>
        <fullName evidence="10">ATP synthase gamma chain</fullName>
    </recommendedName>
    <alternativeName>
        <fullName evidence="10">ATP synthase F1 sector gamma subunit</fullName>
    </alternativeName>
    <alternativeName>
        <fullName evidence="10">F-ATPase gamma subunit</fullName>
    </alternativeName>
</protein>
<dbReference type="InterPro" id="IPR035968">
    <property type="entry name" value="ATP_synth_F1_ATPase_gsu"/>
</dbReference>
<evidence type="ECO:0000256" key="3">
    <source>
        <dbReference type="ARBA" id="ARBA00007681"/>
    </source>
</evidence>
<dbReference type="RefSeq" id="WP_030003694.1">
    <property type="nucleotide sequence ID" value="NC_022538.1"/>
</dbReference>